<reference evidence="2 3" key="1">
    <citation type="submission" date="2016-07" db="EMBL/GenBank/DDBJ databases">
        <title>Draft genome of the white-rot fungus Obba rivulosa 3A-2.</title>
        <authorList>
            <consortium name="DOE Joint Genome Institute"/>
            <person name="Miettinen O."/>
            <person name="Riley R."/>
            <person name="Acob R."/>
            <person name="Barry K."/>
            <person name="Cullen D."/>
            <person name="De Vries R."/>
            <person name="Hainaut M."/>
            <person name="Hatakka A."/>
            <person name="Henrissat B."/>
            <person name="Hilden K."/>
            <person name="Kuo R."/>
            <person name="Labutti K."/>
            <person name="Lipzen A."/>
            <person name="Makela M.R."/>
            <person name="Sandor L."/>
            <person name="Spatafora J.W."/>
            <person name="Grigoriev I.V."/>
            <person name="Hibbett D.S."/>
        </authorList>
    </citation>
    <scope>NUCLEOTIDE SEQUENCE [LARGE SCALE GENOMIC DNA]</scope>
    <source>
        <strain evidence="2 3">3A-2</strain>
    </source>
</reference>
<name>A0A8E2DHC3_9APHY</name>
<protein>
    <submittedName>
        <fullName evidence="2">Uncharacterized protein</fullName>
    </submittedName>
</protein>
<keyword evidence="1" id="KW-1133">Transmembrane helix</keyword>
<evidence type="ECO:0000313" key="3">
    <source>
        <dbReference type="Proteomes" id="UP000250043"/>
    </source>
</evidence>
<evidence type="ECO:0000313" key="2">
    <source>
        <dbReference type="EMBL" id="OCH85704.1"/>
    </source>
</evidence>
<proteinExistence type="predicted"/>
<dbReference type="OrthoDB" id="3251775at2759"/>
<dbReference type="Proteomes" id="UP000250043">
    <property type="component" value="Unassembled WGS sequence"/>
</dbReference>
<feature type="transmembrane region" description="Helical" evidence="1">
    <location>
        <begin position="109"/>
        <end position="127"/>
    </location>
</feature>
<keyword evidence="3" id="KW-1185">Reference proteome</keyword>
<accession>A0A8E2DHC3</accession>
<sequence length="202" mass="22557">MLVLQRVVILWDRRTIIVKVMAAGFLIGLSTQVISMTFLVKHLSPSVVWSEAVRTCIVTQSSHLLLVIWGSAMLFEVLVLITTALNALDRPRTAHDRLADMLRRDGIQYFGAITCLRILNLVLGGVATNRPSLLFLGSFFVWALTTTAISRLLLNLRRVEIESDFSLICGRASPFALQLVHRHEAKASVNGEVEIEMDVWTS</sequence>
<keyword evidence="1" id="KW-0472">Membrane</keyword>
<feature type="transmembrane region" description="Helical" evidence="1">
    <location>
        <begin position="133"/>
        <end position="154"/>
    </location>
</feature>
<dbReference type="AlphaFoldDB" id="A0A8E2DHC3"/>
<feature type="transmembrane region" description="Helical" evidence="1">
    <location>
        <begin position="20"/>
        <end position="44"/>
    </location>
</feature>
<dbReference type="EMBL" id="KV722568">
    <property type="protein sequence ID" value="OCH85704.1"/>
    <property type="molecule type" value="Genomic_DNA"/>
</dbReference>
<feature type="transmembrane region" description="Helical" evidence="1">
    <location>
        <begin position="64"/>
        <end position="88"/>
    </location>
</feature>
<evidence type="ECO:0000256" key="1">
    <source>
        <dbReference type="SAM" id="Phobius"/>
    </source>
</evidence>
<gene>
    <name evidence="2" type="ORF">OBBRIDRAFT_289308</name>
</gene>
<organism evidence="2 3">
    <name type="scientific">Obba rivulosa</name>
    <dbReference type="NCBI Taxonomy" id="1052685"/>
    <lineage>
        <taxon>Eukaryota</taxon>
        <taxon>Fungi</taxon>
        <taxon>Dikarya</taxon>
        <taxon>Basidiomycota</taxon>
        <taxon>Agaricomycotina</taxon>
        <taxon>Agaricomycetes</taxon>
        <taxon>Polyporales</taxon>
        <taxon>Gelatoporiaceae</taxon>
        <taxon>Obba</taxon>
    </lineage>
</organism>
<keyword evidence="1" id="KW-0812">Transmembrane</keyword>